<dbReference type="FunFam" id="3.90.640.10:FF:000011">
    <property type="entry name" value="Heat shock protein family A (Hsp70) member 12A"/>
    <property type="match status" value="1"/>
</dbReference>
<dbReference type="Proteomes" id="UP000031443">
    <property type="component" value="Unassembled WGS sequence"/>
</dbReference>
<dbReference type="STRING" id="8469.M7C3L2"/>
<protein>
    <submittedName>
        <fullName evidence="1">Heat shock 70 kDa protein 12A</fullName>
    </submittedName>
</protein>
<dbReference type="Gene3D" id="3.90.640.10">
    <property type="entry name" value="Actin, Chain A, domain 4"/>
    <property type="match status" value="1"/>
</dbReference>
<dbReference type="InterPro" id="IPR043129">
    <property type="entry name" value="ATPase_NBD"/>
</dbReference>
<dbReference type="EMBL" id="KB517806">
    <property type="protein sequence ID" value="EMP39018.1"/>
    <property type="molecule type" value="Genomic_DNA"/>
</dbReference>
<gene>
    <name evidence="1" type="ORF">UY3_03737</name>
</gene>
<keyword evidence="1" id="KW-0346">Stress response</keyword>
<dbReference type="Gene3D" id="3.30.420.40">
    <property type="match status" value="2"/>
</dbReference>
<reference evidence="2" key="1">
    <citation type="journal article" date="2013" name="Nat. Genet.">
        <title>The draft genomes of soft-shell turtle and green sea turtle yield insights into the development and evolution of the turtle-specific body plan.</title>
        <authorList>
            <person name="Wang Z."/>
            <person name="Pascual-Anaya J."/>
            <person name="Zadissa A."/>
            <person name="Li W."/>
            <person name="Niimura Y."/>
            <person name="Huang Z."/>
            <person name="Li C."/>
            <person name="White S."/>
            <person name="Xiong Z."/>
            <person name="Fang D."/>
            <person name="Wang B."/>
            <person name="Ming Y."/>
            <person name="Chen Y."/>
            <person name="Zheng Y."/>
            <person name="Kuraku S."/>
            <person name="Pignatelli M."/>
            <person name="Herrero J."/>
            <person name="Beal K."/>
            <person name="Nozawa M."/>
            <person name="Li Q."/>
            <person name="Wang J."/>
            <person name="Zhang H."/>
            <person name="Yu L."/>
            <person name="Shigenobu S."/>
            <person name="Wang J."/>
            <person name="Liu J."/>
            <person name="Flicek P."/>
            <person name="Searle S."/>
            <person name="Wang J."/>
            <person name="Kuratani S."/>
            <person name="Yin Y."/>
            <person name="Aken B."/>
            <person name="Zhang G."/>
            <person name="Irie N."/>
        </authorList>
    </citation>
    <scope>NUCLEOTIDE SEQUENCE [LARGE SCALE GENOMIC DNA]</scope>
</reference>
<accession>M7C3L2</accession>
<evidence type="ECO:0000313" key="2">
    <source>
        <dbReference type="Proteomes" id="UP000031443"/>
    </source>
</evidence>
<keyword evidence="2" id="KW-1185">Reference proteome</keyword>
<dbReference type="SUPFAM" id="SSF53067">
    <property type="entry name" value="Actin-like ATPase domain"/>
    <property type="match status" value="2"/>
</dbReference>
<evidence type="ECO:0000313" key="1">
    <source>
        <dbReference type="EMBL" id="EMP39018.1"/>
    </source>
</evidence>
<organism evidence="1 2">
    <name type="scientific">Chelonia mydas</name>
    <name type="common">Green sea-turtle</name>
    <name type="synonym">Chelonia agassizi</name>
    <dbReference type="NCBI Taxonomy" id="8469"/>
    <lineage>
        <taxon>Eukaryota</taxon>
        <taxon>Metazoa</taxon>
        <taxon>Chordata</taxon>
        <taxon>Craniata</taxon>
        <taxon>Vertebrata</taxon>
        <taxon>Euteleostomi</taxon>
        <taxon>Archelosauria</taxon>
        <taxon>Testudinata</taxon>
        <taxon>Testudines</taxon>
        <taxon>Cryptodira</taxon>
        <taxon>Durocryptodira</taxon>
        <taxon>Americhelydia</taxon>
        <taxon>Chelonioidea</taxon>
        <taxon>Cheloniidae</taxon>
        <taxon>Chelonia</taxon>
    </lineage>
</organism>
<feature type="non-terminal residue" evidence="1">
    <location>
        <position position="1"/>
    </location>
</feature>
<sequence length="648" mass="73120">KDSDTNDAVEQSFLVVVAIDFGTTSSGYAYSFTKEPECIHVMRRWEGGDPGISNQKTPTTILLTPERKFHSFGYAARDFYHDLDPNESKHWLYFEKFKMKLHTTGNLTMETDLTAANGKKVKALEIFAYALQFFKEQALKELSDQAGSEFENSEVRWVITVPAIWKQPAKQFMRQAAYKGVFSRRCADVVLQCRLARCVRFSKVFSTSQFPLRQLHKVSGFSKELSTQQLPVFSHFGLVPKCKLNSFENPAPAKEHIRRNRQSRTFLVENVIGEIWSELEEGDRYIVVDSGGGTVDLTVHQIRLPEGHLKELYKATGGPYGSVGVDYEFEKLLCKIFGEDFIEQFKIKRPAAWVDLMIAFESRKRAAAPDRTNPLNITLPFSFIDYYKKFRGHSVEHALRKSNVDFVKWSSQGMLRMSPDAMNALFKPTIDQIIQHLSDLFEKPEVTNVKFLFLVGGFAEAPLLQQAVQNAFGSKCRIIIPQDVGLTILKGAVLFGLDPAVIKVRRSPLTYGVGVLNRFVEGKHPPEKLLVKDGTRWCTDVFDKFISADQSVALGETVSRSYTPAKPSQLIIVINIYSSEEDNVSFITEPGVKKCGTLRLDLTGTDTLVPTRREIKTLMQFGDTEIKAMAIDVATSKSVKAGIDFLNY</sequence>
<name>M7C3L2_CHEMY</name>
<dbReference type="PANTHER" id="PTHR14187">
    <property type="entry name" value="ALPHA KINASE/ELONGATION FACTOR 2 KINASE"/>
    <property type="match status" value="1"/>
</dbReference>
<dbReference type="PANTHER" id="PTHR14187:SF46">
    <property type="entry name" value="HEAT SHOCK 70 KDA PROTEIN 12A"/>
    <property type="match status" value="1"/>
</dbReference>
<dbReference type="AlphaFoldDB" id="M7C3L2"/>
<proteinExistence type="predicted"/>